<evidence type="ECO:0000256" key="2">
    <source>
        <dbReference type="ARBA" id="ARBA00022692"/>
    </source>
</evidence>
<dbReference type="FunFam" id="2.70.170.10:FF:000028">
    <property type="entry name" value="AcetylCholine Receptor"/>
    <property type="match status" value="1"/>
</dbReference>
<dbReference type="InterPro" id="IPR036734">
    <property type="entry name" value="Neur_chan_lig-bd_sf"/>
</dbReference>
<gene>
    <name evidence="9" type="ORF">FSP39_021544</name>
</gene>
<name>A0AA89BSG1_PINIB</name>
<dbReference type="InterPro" id="IPR006202">
    <property type="entry name" value="Neur_chan_lig-bd"/>
</dbReference>
<keyword evidence="2 6" id="KW-0812">Transmembrane</keyword>
<feature type="transmembrane region" description="Helical" evidence="6">
    <location>
        <begin position="309"/>
        <end position="328"/>
    </location>
</feature>
<dbReference type="SUPFAM" id="SSF63712">
    <property type="entry name" value="Nicotinic receptor ligand binding domain-like"/>
    <property type="match status" value="2"/>
</dbReference>
<dbReference type="SUPFAM" id="SSF90112">
    <property type="entry name" value="Neurotransmitter-gated ion-channel transmembrane pore"/>
    <property type="match status" value="2"/>
</dbReference>
<dbReference type="GO" id="GO:0005230">
    <property type="term" value="F:extracellular ligand-gated monoatomic ion channel activity"/>
    <property type="evidence" value="ECO:0007669"/>
    <property type="project" value="InterPro"/>
</dbReference>
<dbReference type="Proteomes" id="UP001186944">
    <property type="component" value="Unassembled WGS sequence"/>
</dbReference>
<feature type="region of interest" description="Disordered" evidence="5">
    <location>
        <begin position="455"/>
        <end position="475"/>
    </location>
</feature>
<comment type="caution">
    <text evidence="9">The sequence shown here is derived from an EMBL/GenBank/DDBJ whole genome shotgun (WGS) entry which is preliminary data.</text>
</comment>
<organism evidence="9 10">
    <name type="scientific">Pinctada imbricata</name>
    <name type="common">Atlantic pearl-oyster</name>
    <name type="synonym">Pinctada martensii</name>
    <dbReference type="NCBI Taxonomy" id="66713"/>
    <lineage>
        <taxon>Eukaryota</taxon>
        <taxon>Metazoa</taxon>
        <taxon>Spiralia</taxon>
        <taxon>Lophotrochozoa</taxon>
        <taxon>Mollusca</taxon>
        <taxon>Bivalvia</taxon>
        <taxon>Autobranchia</taxon>
        <taxon>Pteriomorphia</taxon>
        <taxon>Pterioida</taxon>
        <taxon>Pterioidea</taxon>
        <taxon>Pteriidae</taxon>
        <taxon>Pinctada</taxon>
    </lineage>
</organism>
<evidence type="ECO:0000256" key="6">
    <source>
        <dbReference type="SAM" id="Phobius"/>
    </source>
</evidence>
<feature type="transmembrane region" description="Helical" evidence="6">
    <location>
        <begin position="865"/>
        <end position="885"/>
    </location>
</feature>
<evidence type="ECO:0000256" key="1">
    <source>
        <dbReference type="ARBA" id="ARBA00004141"/>
    </source>
</evidence>
<sequence length="888" mass="100484">MESKLPRPAHTAAHLSNHGFADSTILRLKSVGAGLRKNSSVIRSQKKKEKSELKDAARKKSRKHKCRRKINRTRKYRLYEEKQFATCSRSISDPKVDFENFKDIKGQTLSISGYLTLFWLDSRLSWYNTSATSQDYSNVRFLFSTEQYVWRPAIIIENSVEDISVISDPQIPMRIASVGGITWSPSGIYKVSCESDTTYYPMDYQICTIKVSTWGYTSHEIQLVYDKATPVELGFYSPNGEWDLISGVGTTTKEKSRGGQTFSSLTFQVSLQRRPMFHILNTLFPVALMAFLIPLVFKLPPDSGEKIGYALTVLLAYAVYLTLISDNIPSTSVTICYLSIYLALTLMYGTLSVLFVILVLMAHHKPETEEVPGCVSSLISGVLMPLVCWKGRCCCCRRKKSGSEVTDISIPKNKVSDIALLKSKMAGITEKPKLFDDDEDDNDEKEEMTWPLVSTCSSQVDKKDQGPPPPYSTDLETSLRDELFTNYSVLQRPSALVNVRVSLTLLTINDMNIREQTLSASGYLTLVWRDTRLSWNDPNSTSQDFSNVNFLFSTETHVWRPAIIIENSVVDISVINDKHIPMRIKSDGRISWSPAGIYVVSCDADITFYPLDYQRCLIKVSTWGYTQSEIQLIYDVDSPVNQDFYSPNGEWDLLAADGTKMEEKSRDGQTFSTLEFQIDIRRRPLFHILNTLFPVALMAVLIPMAFKLPPESGEKIGYTLTVLLAYAVYLTLISDNIPSTSITVCYLSIYLALILMYGTLSVLLAIFVLVVHHKSEQERIPSWLNKLTINFLIPCVCWRKGAGCKKKNEMNFTDPVSHDDILIEAFENGKPRVPDKAVYSEPDEVAELKWQTIAKILDTFFYRMMNTLVLLTTLVIFSVIIAHYGETI</sequence>
<evidence type="ECO:0000256" key="5">
    <source>
        <dbReference type="SAM" id="MobiDB-lite"/>
    </source>
</evidence>
<feature type="transmembrane region" description="Helical" evidence="6">
    <location>
        <begin position="718"/>
        <end position="737"/>
    </location>
</feature>
<feature type="domain" description="Neurotransmitter-gated ion-channel transmembrane" evidence="8">
    <location>
        <begin position="282"/>
        <end position="416"/>
    </location>
</feature>
<dbReference type="GO" id="GO:0016020">
    <property type="term" value="C:membrane"/>
    <property type="evidence" value="ECO:0007669"/>
    <property type="project" value="UniProtKB-SubCell"/>
</dbReference>
<evidence type="ECO:0000259" key="7">
    <source>
        <dbReference type="Pfam" id="PF02931"/>
    </source>
</evidence>
<dbReference type="Pfam" id="PF02931">
    <property type="entry name" value="Neur_chan_LBD"/>
    <property type="match status" value="2"/>
</dbReference>
<evidence type="ECO:0000259" key="8">
    <source>
        <dbReference type="Pfam" id="PF02932"/>
    </source>
</evidence>
<dbReference type="InterPro" id="IPR006029">
    <property type="entry name" value="Neurotrans-gated_channel_TM"/>
</dbReference>
<feature type="domain" description="Neurotransmitter-gated ion-channel ligand-binding" evidence="7">
    <location>
        <begin position="477"/>
        <end position="684"/>
    </location>
</feature>
<dbReference type="Pfam" id="PF02932">
    <property type="entry name" value="Neur_chan_memb"/>
    <property type="match status" value="2"/>
</dbReference>
<feature type="transmembrane region" description="Helical" evidence="6">
    <location>
        <begin position="749"/>
        <end position="771"/>
    </location>
</feature>
<keyword evidence="4 6" id="KW-0472">Membrane</keyword>
<feature type="transmembrane region" description="Helical" evidence="6">
    <location>
        <begin position="340"/>
        <end position="362"/>
    </location>
</feature>
<feature type="domain" description="Neurotransmitter-gated ion-channel transmembrane" evidence="8">
    <location>
        <begin position="691"/>
        <end position="801"/>
    </location>
</feature>
<feature type="transmembrane region" description="Helical" evidence="6">
    <location>
        <begin position="685"/>
        <end position="706"/>
    </location>
</feature>
<dbReference type="PANTHER" id="PTHR18945">
    <property type="entry name" value="NEUROTRANSMITTER GATED ION CHANNEL"/>
    <property type="match status" value="1"/>
</dbReference>
<dbReference type="EMBL" id="VSWD01000009">
    <property type="protein sequence ID" value="KAK3093894.1"/>
    <property type="molecule type" value="Genomic_DNA"/>
</dbReference>
<feature type="transmembrane region" description="Helical" evidence="6">
    <location>
        <begin position="277"/>
        <end position="297"/>
    </location>
</feature>
<dbReference type="PRINTS" id="PR00252">
    <property type="entry name" value="NRIONCHANNEL"/>
</dbReference>
<keyword evidence="10" id="KW-1185">Reference proteome</keyword>
<keyword evidence="3 6" id="KW-1133">Transmembrane helix</keyword>
<dbReference type="InterPro" id="IPR036719">
    <property type="entry name" value="Neuro-gated_channel_TM_sf"/>
</dbReference>
<evidence type="ECO:0000256" key="4">
    <source>
        <dbReference type="ARBA" id="ARBA00023136"/>
    </source>
</evidence>
<evidence type="ECO:0000313" key="10">
    <source>
        <dbReference type="Proteomes" id="UP001186944"/>
    </source>
</evidence>
<dbReference type="InterPro" id="IPR006201">
    <property type="entry name" value="Neur_channel"/>
</dbReference>
<dbReference type="Gene3D" id="2.70.170.10">
    <property type="entry name" value="Neurotransmitter-gated ion-channel ligand-binding domain"/>
    <property type="match status" value="2"/>
</dbReference>
<evidence type="ECO:0000256" key="3">
    <source>
        <dbReference type="ARBA" id="ARBA00022989"/>
    </source>
</evidence>
<comment type="subcellular location">
    <subcellularLocation>
        <location evidence="1">Membrane</location>
        <topology evidence="1">Multi-pass membrane protein</topology>
    </subcellularLocation>
</comment>
<dbReference type="InterPro" id="IPR038050">
    <property type="entry name" value="Neuro_actylchol_rec"/>
</dbReference>
<dbReference type="GO" id="GO:0004888">
    <property type="term" value="F:transmembrane signaling receptor activity"/>
    <property type="evidence" value="ECO:0007669"/>
    <property type="project" value="InterPro"/>
</dbReference>
<protein>
    <submittedName>
        <fullName evidence="9">Uncharacterized protein</fullName>
    </submittedName>
</protein>
<dbReference type="CDD" id="cd18989">
    <property type="entry name" value="LGIC_ECD_cation"/>
    <property type="match status" value="2"/>
</dbReference>
<evidence type="ECO:0000313" key="9">
    <source>
        <dbReference type="EMBL" id="KAK3093894.1"/>
    </source>
</evidence>
<feature type="region of interest" description="Disordered" evidence="5">
    <location>
        <begin position="39"/>
        <end position="66"/>
    </location>
</feature>
<dbReference type="Gene3D" id="1.20.58.390">
    <property type="entry name" value="Neurotransmitter-gated ion-channel transmembrane domain"/>
    <property type="match status" value="2"/>
</dbReference>
<feature type="domain" description="Neurotransmitter-gated ion-channel ligand-binding" evidence="7">
    <location>
        <begin position="105"/>
        <end position="275"/>
    </location>
</feature>
<accession>A0AA89BSG1</accession>
<proteinExistence type="predicted"/>
<reference evidence="9" key="1">
    <citation type="submission" date="2019-08" db="EMBL/GenBank/DDBJ databases">
        <title>The improved chromosome-level genome for the pearl oyster Pinctada fucata martensii using PacBio sequencing and Hi-C.</title>
        <authorList>
            <person name="Zheng Z."/>
        </authorList>
    </citation>
    <scope>NUCLEOTIDE SEQUENCE</scope>
    <source>
        <strain evidence="9">ZZ-2019</strain>
        <tissue evidence="9">Adductor muscle</tissue>
    </source>
</reference>
<feature type="compositionally biased region" description="Basic and acidic residues" evidence="5">
    <location>
        <begin position="49"/>
        <end position="58"/>
    </location>
</feature>
<dbReference type="CDD" id="cd19051">
    <property type="entry name" value="LGIC_TM_cation"/>
    <property type="match status" value="2"/>
</dbReference>
<dbReference type="AlphaFoldDB" id="A0AA89BSG1"/>